<keyword evidence="1" id="KW-0226">DNA condensation</keyword>
<evidence type="ECO:0000256" key="1">
    <source>
        <dbReference type="ARBA" id="ARBA00023067"/>
    </source>
</evidence>
<protein>
    <submittedName>
        <fullName evidence="3">Uncharacterized protein</fullName>
    </submittedName>
</protein>
<dbReference type="Gene3D" id="1.25.10.10">
    <property type="entry name" value="Leucine-rich Repeat Variant"/>
    <property type="match status" value="1"/>
</dbReference>
<evidence type="ECO:0000313" key="3">
    <source>
        <dbReference type="EMBL" id="KAH7276849.1"/>
    </source>
</evidence>
<organism evidence="3 4">
    <name type="scientific">Ceratopteris richardii</name>
    <name type="common">Triangle waterfern</name>
    <dbReference type="NCBI Taxonomy" id="49495"/>
    <lineage>
        <taxon>Eukaryota</taxon>
        <taxon>Viridiplantae</taxon>
        <taxon>Streptophyta</taxon>
        <taxon>Embryophyta</taxon>
        <taxon>Tracheophyta</taxon>
        <taxon>Polypodiopsida</taxon>
        <taxon>Polypodiidae</taxon>
        <taxon>Polypodiales</taxon>
        <taxon>Pteridineae</taxon>
        <taxon>Pteridaceae</taxon>
        <taxon>Parkerioideae</taxon>
        <taxon>Ceratopteris</taxon>
    </lineage>
</organism>
<feature type="region of interest" description="Disordered" evidence="2">
    <location>
        <begin position="156"/>
        <end position="176"/>
    </location>
</feature>
<dbReference type="GO" id="GO:0000779">
    <property type="term" value="C:condensed chromosome, centromeric region"/>
    <property type="evidence" value="ECO:0007669"/>
    <property type="project" value="TreeGrafter"/>
</dbReference>
<gene>
    <name evidence="3" type="ORF">KP509_39G024500</name>
</gene>
<dbReference type="SUPFAM" id="SSF48371">
    <property type="entry name" value="ARM repeat"/>
    <property type="match status" value="1"/>
</dbReference>
<comment type="caution">
    <text evidence="3">The sequence shown here is derived from an EMBL/GenBank/DDBJ whole genome shotgun (WGS) entry which is preliminary data.</text>
</comment>
<sequence>MTNMECERIEIALCESHFPLLSRFQDLEQRRSNVFFIDSTHEVKNPCSLLRALLHQDKDGYSKLGCNYGDRGYTFVEVAYAALRCSSALHRLLPSDLLADLIKAFLYFARESLKNLTDAFAHGYSRLSQNNLRICIFFLCHGIFITETNVHDASEQSLERKNAPSNSDGVHSSDKVLRGRKSASDFDSFRWLEMKTAAFMMLWKITESLESAFDDHQDILLAGALIRTAAITCLVHQKWGDRGTALRVSLQNLRSALSSILWHPFLHPLPFAPEIAQQTFDLLTTLCTEHKYLISFMVDMLADLISVHKPSGLAFLSKVVHGIKSNPKADTGGKRCHQDDECDLALAMIADFAVRKDAILVAGLYLGTLLPLLQSQRAVVRKHVFDIVGGCLLHYHAFCPSDQQALLTLHSFFLRDRDATCRLKALTCLDCSLKEDNVIKGEIYCALTSMVLRRIVDKSKIVRLKALQILQNLFTKSPVLNFLEHIKKDIVIQVSMLLQISADSPHFCKETIEAAGKVLCAPYLKGSSMVETLDGLLSCERSSATFQVILRVLHFHLDSCGQWLQFLGSRSEKLMNTVEGFLIASMNEQETFATSLPNFMMRACLEIQNQALDEVMLLGSLRMIAFLMPLDCSVLPQQQDFCWALVEILTARTQNLSSISQSEKPLQKSVIKWVLKALAAVFKKNKRIFTIDMLEILERNLVNAYNNGIDGCADCIYSLTSPHTLSKMILLAYEEKLQVLVSPMPLKVLHGYLVFIGDLSRSYQFACDSLIRRLREVQKEISVSISCEGNISEFDYLQQEEQKAREEDAISRFICILLDSNSIPGCFVPFLHELASNSILPPLLRTSALQSLGNYMISSTDLAEKYRSSLESLLQDREADIKLSALFLAEKLILAFPNDYLPVIETVLSLLHDEAVRDAAFVVYANLLLEKKFKLDVLLGPICSFLCDDDEKIRSIAIYLLKRLLHDAGKGKHNLLMSLWNHCTSTDSHKQLVRVLVEHVLDATDLQSDELASAMLQILTLGHNSIAFLGSFLHPSLKVIRTLDFYLSSCPPKINLKGDSEACEYVSQFVRNYRAFKAAATPEKELLGRVLEKLQKRSSRKRKGHSSITKPDDNACNSLVEYEKAIENFKRCEITSCSLWDLFRHDI</sequence>
<proteinExistence type="predicted"/>
<keyword evidence="4" id="KW-1185">Reference proteome</keyword>
<dbReference type="EMBL" id="CM035444">
    <property type="protein sequence ID" value="KAH7276849.1"/>
    <property type="molecule type" value="Genomic_DNA"/>
</dbReference>
<dbReference type="GO" id="GO:0007076">
    <property type="term" value="P:mitotic chromosome condensation"/>
    <property type="evidence" value="ECO:0007669"/>
    <property type="project" value="InterPro"/>
</dbReference>
<dbReference type="Proteomes" id="UP000825935">
    <property type="component" value="Chromosome 39"/>
</dbReference>
<name>A0A8T2PZK6_CERRI</name>
<evidence type="ECO:0000313" key="4">
    <source>
        <dbReference type="Proteomes" id="UP000825935"/>
    </source>
</evidence>
<dbReference type="GO" id="GO:0010032">
    <property type="term" value="P:meiotic chromosome condensation"/>
    <property type="evidence" value="ECO:0007669"/>
    <property type="project" value="TreeGrafter"/>
</dbReference>
<dbReference type="OrthoDB" id="1904058at2759"/>
<accession>A0A8T2PZK6</accession>
<dbReference type="OMA" id="ICDGLCE"/>
<dbReference type="AlphaFoldDB" id="A0A8T2PZK6"/>
<dbReference type="InterPro" id="IPR011989">
    <property type="entry name" value="ARM-like"/>
</dbReference>
<dbReference type="PANTHER" id="PTHR14222">
    <property type="entry name" value="CONDENSIN"/>
    <property type="match status" value="1"/>
</dbReference>
<reference evidence="3" key="1">
    <citation type="submission" date="2021-08" db="EMBL/GenBank/DDBJ databases">
        <title>WGS assembly of Ceratopteris richardii.</title>
        <authorList>
            <person name="Marchant D.B."/>
            <person name="Chen G."/>
            <person name="Jenkins J."/>
            <person name="Shu S."/>
            <person name="Leebens-Mack J."/>
            <person name="Grimwood J."/>
            <person name="Schmutz J."/>
            <person name="Soltis P."/>
            <person name="Soltis D."/>
            <person name="Chen Z.-H."/>
        </authorList>
    </citation>
    <scope>NUCLEOTIDE SEQUENCE</scope>
    <source>
        <strain evidence="3">Whitten #5841</strain>
        <tissue evidence="3">Leaf</tissue>
    </source>
</reference>
<dbReference type="InterPro" id="IPR026971">
    <property type="entry name" value="CND1/NCAPD3"/>
</dbReference>
<dbReference type="GO" id="GO:0000796">
    <property type="term" value="C:condensin complex"/>
    <property type="evidence" value="ECO:0007669"/>
    <property type="project" value="TreeGrafter"/>
</dbReference>
<dbReference type="GO" id="GO:0042393">
    <property type="term" value="F:histone binding"/>
    <property type="evidence" value="ECO:0007669"/>
    <property type="project" value="TreeGrafter"/>
</dbReference>
<evidence type="ECO:0000256" key="2">
    <source>
        <dbReference type="SAM" id="MobiDB-lite"/>
    </source>
</evidence>
<dbReference type="InterPro" id="IPR016024">
    <property type="entry name" value="ARM-type_fold"/>
</dbReference>